<keyword evidence="2" id="KW-0378">Hydrolase</keyword>
<dbReference type="RefSeq" id="WP_166659040.1">
    <property type="nucleotide sequence ID" value="NZ_SNXZ01000001.1"/>
</dbReference>
<protein>
    <submittedName>
        <fullName evidence="4">Acetyl esterase/lipase</fullName>
    </submittedName>
</protein>
<dbReference type="PROSITE" id="PS01173">
    <property type="entry name" value="LIPASE_GDXG_HIS"/>
    <property type="match status" value="1"/>
</dbReference>
<dbReference type="EMBL" id="SNXZ01000001">
    <property type="protein sequence ID" value="TDQ05341.1"/>
    <property type="molecule type" value="Genomic_DNA"/>
</dbReference>
<accession>A0A4R6SN54</accession>
<evidence type="ECO:0000313" key="4">
    <source>
        <dbReference type="EMBL" id="TDQ05341.1"/>
    </source>
</evidence>
<reference evidence="4 5" key="1">
    <citation type="submission" date="2019-03" db="EMBL/GenBank/DDBJ databases">
        <title>Genomic Encyclopedia of Type Strains, Phase IV (KMG-IV): sequencing the most valuable type-strain genomes for metagenomic binning, comparative biology and taxonomic classification.</title>
        <authorList>
            <person name="Goeker M."/>
        </authorList>
    </citation>
    <scope>NUCLEOTIDE SEQUENCE [LARGE SCALE GENOMIC DNA]</scope>
    <source>
        <strain evidence="4 5">DSM 45361</strain>
    </source>
</reference>
<dbReference type="Gene3D" id="3.40.50.1820">
    <property type="entry name" value="alpha/beta hydrolase"/>
    <property type="match status" value="1"/>
</dbReference>
<dbReference type="PANTHER" id="PTHR48081">
    <property type="entry name" value="AB HYDROLASE SUPERFAMILY PROTEIN C4A8.06C"/>
    <property type="match status" value="1"/>
</dbReference>
<sequence length="301" mass="32588">MPSAASERLAKEFRTYIRPVADGWQACGQELRVVRQMTDAFAMRGLPRGAKVWNARYGSIRGQWVAARNANAGNGVLLQLHGGGFVIGSHRSHRNWAYLLSWQTGRPVFLPHYRRAPEHPFPAAADDCLAAYRLLIDRGLAPARIGLVGDAAGAHLAVSVLADLAAVRLPMPGRVLLYSPWLDLECTEVDARDAQCPDPVLSPSSLRQCRRAYLGLADANHPRLRVLDADMSSWPPVLIQVGGTELLLGDAQRLAASLVLAGVPCDLQVWPGQVHGFAAFVGLIPEATEALRSAGAWFRAG</sequence>
<name>A0A4R6SN54_LABRH</name>
<dbReference type="InterPro" id="IPR002168">
    <property type="entry name" value="Lipase_GDXG_HIS_AS"/>
</dbReference>
<dbReference type="GO" id="GO:0004806">
    <property type="term" value="F:triacylglycerol lipase activity"/>
    <property type="evidence" value="ECO:0007669"/>
    <property type="project" value="TreeGrafter"/>
</dbReference>
<evidence type="ECO:0000256" key="1">
    <source>
        <dbReference type="ARBA" id="ARBA00010515"/>
    </source>
</evidence>
<evidence type="ECO:0000256" key="2">
    <source>
        <dbReference type="ARBA" id="ARBA00022801"/>
    </source>
</evidence>
<organism evidence="4 5">
    <name type="scientific">Labedaea rhizosphaerae</name>
    <dbReference type="NCBI Taxonomy" id="598644"/>
    <lineage>
        <taxon>Bacteria</taxon>
        <taxon>Bacillati</taxon>
        <taxon>Actinomycetota</taxon>
        <taxon>Actinomycetes</taxon>
        <taxon>Pseudonocardiales</taxon>
        <taxon>Pseudonocardiaceae</taxon>
        <taxon>Labedaea</taxon>
    </lineage>
</organism>
<comment type="caution">
    <text evidence="4">The sequence shown here is derived from an EMBL/GenBank/DDBJ whole genome shotgun (WGS) entry which is preliminary data.</text>
</comment>
<proteinExistence type="inferred from homology"/>
<dbReference type="InterPro" id="IPR050300">
    <property type="entry name" value="GDXG_lipolytic_enzyme"/>
</dbReference>
<evidence type="ECO:0000313" key="5">
    <source>
        <dbReference type="Proteomes" id="UP000295444"/>
    </source>
</evidence>
<dbReference type="AlphaFoldDB" id="A0A4R6SN54"/>
<dbReference type="InterPro" id="IPR029058">
    <property type="entry name" value="AB_hydrolase_fold"/>
</dbReference>
<dbReference type="InterPro" id="IPR013094">
    <property type="entry name" value="AB_hydrolase_3"/>
</dbReference>
<dbReference type="Pfam" id="PF07859">
    <property type="entry name" value="Abhydrolase_3"/>
    <property type="match status" value="1"/>
</dbReference>
<feature type="domain" description="Alpha/beta hydrolase fold-3" evidence="3">
    <location>
        <begin position="77"/>
        <end position="278"/>
    </location>
</feature>
<keyword evidence="5" id="KW-1185">Reference proteome</keyword>
<dbReference type="SUPFAM" id="SSF53474">
    <property type="entry name" value="alpha/beta-Hydrolases"/>
    <property type="match status" value="1"/>
</dbReference>
<dbReference type="Proteomes" id="UP000295444">
    <property type="component" value="Unassembled WGS sequence"/>
</dbReference>
<dbReference type="PANTHER" id="PTHR48081:SF30">
    <property type="entry name" value="ACETYL-HYDROLASE LIPR-RELATED"/>
    <property type="match status" value="1"/>
</dbReference>
<gene>
    <name evidence="4" type="ORF">EV186_1011311</name>
</gene>
<comment type="similarity">
    <text evidence="1">Belongs to the 'GDXG' lipolytic enzyme family.</text>
</comment>
<evidence type="ECO:0000259" key="3">
    <source>
        <dbReference type="Pfam" id="PF07859"/>
    </source>
</evidence>